<dbReference type="OrthoDB" id="3943216at2759"/>
<protein>
    <recommendedName>
        <fullName evidence="4">Apple domain-containing protein</fullName>
    </recommendedName>
</protein>
<accession>A0A9P4MMT9</accession>
<feature type="domain" description="Apple" evidence="4">
    <location>
        <begin position="291"/>
        <end position="335"/>
    </location>
</feature>
<feature type="signal peptide" evidence="3">
    <location>
        <begin position="1"/>
        <end position="22"/>
    </location>
</feature>
<feature type="compositionally biased region" description="Low complexity" evidence="1">
    <location>
        <begin position="359"/>
        <end position="377"/>
    </location>
</feature>
<feature type="chain" id="PRO_5040163954" description="Apple domain-containing protein" evidence="3">
    <location>
        <begin position="23"/>
        <end position="519"/>
    </location>
</feature>
<keyword evidence="2" id="KW-0472">Membrane</keyword>
<comment type="caution">
    <text evidence="5">The sequence shown here is derived from an EMBL/GenBank/DDBJ whole genome shotgun (WGS) entry which is preliminary data.</text>
</comment>
<evidence type="ECO:0000313" key="5">
    <source>
        <dbReference type="EMBL" id="KAF2196461.1"/>
    </source>
</evidence>
<dbReference type="Pfam" id="PF14295">
    <property type="entry name" value="PAN_4"/>
    <property type="match status" value="3"/>
</dbReference>
<sequence>MDVLGRIFLILTFASCTTASYADTLPTSNRPELSIRATSACPPSYTTKNGLDFVTYCSTDNTFNDAFGPFTVDSMPACMLRCSRFWGTGEGCFGIVFRESDKQCWLKNSTAATTKEHIFTREGYHSALLDPRAAKLMKDGYDQTCPYEDMSAQTLEDEDRKGLGFTTYCGHSIADFDYCPQEFPSCLKNTPFFGFFHASSLKECVEICARQHPLCRAATYNPGLEIGWANCFAKTGWSDDKFITPPKGHGTVHAAIITSIKPVDTECPKESEYTTVGGSRFDIQCGKLNTGTNITSLHTQNLAGCMDACAESDQGCIGVVFDSSLQNGYQNCYLQNTTNIIQDQPSASFAILAGTKTPSSTLTLSSTSKPTSTSTGTVFASTQEGTPNNEKNDKKKSKAWIAGPVIGGLAALALIFGAIFLWRRKRNNKGAAILGDEDSYVHPMHHGPPRELDASSLPNELGAMDPKELKGSTKYAYETGEWPVDSKAMVESEREVERFEMDGVGIERRKEKEKGEVWR</sequence>
<organism evidence="5 6">
    <name type="scientific">Delitschia confertaspora ATCC 74209</name>
    <dbReference type="NCBI Taxonomy" id="1513339"/>
    <lineage>
        <taxon>Eukaryota</taxon>
        <taxon>Fungi</taxon>
        <taxon>Dikarya</taxon>
        <taxon>Ascomycota</taxon>
        <taxon>Pezizomycotina</taxon>
        <taxon>Dothideomycetes</taxon>
        <taxon>Pleosporomycetidae</taxon>
        <taxon>Pleosporales</taxon>
        <taxon>Delitschiaceae</taxon>
        <taxon>Delitschia</taxon>
    </lineage>
</organism>
<dbReference type="Proteomes" id="UP000799536">
    <property type="component" value="Unassembled WGS sequence"/>
</dbReference>
<feature type="domain" description="Apple" evidence="4">
    <location>
        <begin position="197"/>
        <end position="223"/>
    </location>
</feature>
<dbReference type="InterPro" id="IPR003609">
    <property type="entry name" value="Pan_app"/>
</dbReference>
<evidence type="ECO:0000256" key="2">
    <source>
        <dbReference type="SAM" id="Phobius"/>
    </source>
</evidence>
<dbReference type="AlphaFoldDB" id="A0A9P4MMT9"/>
<reference evidence="5" key="1">
    <citation type="journal article" date="2020" name="Stud. Mycol.">
        <title>101 Dothideomycetes genomes: a test case for predicting lifestyles and emergence of pathogens.</title>
        <authorList>
            <person name="Haridas S."/>
            <person name="Albert R."/>
            <person name="Binder M."/>
            <person name="Bloem J."/>
            <person name="Labutti K."/>
            <person name="Salamov A."/>
            <person name="Andreopoulos B."/>
            <person name="Baker S."/>
            <person name="Barry K."/>
            <person name="Bills G."/>
            <person name="Bluhm B."/>
            <person name="Cannon C."/>
            <person name="Castanera R."/>
            <person name="Culley D."/>
            <person name="Daum C."/>
            <person name="Ezra D."/>
            <person name="Gonzalez J."/>
            <person name="Henrissat B."/>
            <person name="Kuo A."/>
            <person name="Liang C."/>
            <person name="Lipzen A."/>
            <person name="Lutzoni F."/>
            <person name="Magnuson J."/>
            <person name="Mondo S."/>
            <person name="Nolan M."/>
            <person name="Ohm R."/>
            <person name="Pangilinan J."/>
            <person name="Park H.-J."/>
            <person name="Ramirez L."/>
            <person name="Alfaro M."/>
            <person name="Sun H."/>
            <person name="Tritt A."/>
            <person name="Yoshinaga Y."/>
            <person name="Zwiers L.-H."/>
            <person name="Turgeon B."/>
            <person name="Goodwin S."/>
            <person name="Spatafora J."/>
            <person name="Crous P."/>
            <person name="Grigoriev I."/>
        </authorList>
    </citation>
    <scope>NUCLEOTIDE SEQUENCE</scope>
    <source>
        <strain evidence="5">ATCC 74209</strain>
    </source>
</reference>
<dbReference type="CDD" id="cd12087">
    <property type="entry name" value="TM_EGFR-like"/>
    <property type="match status" value="1"/>
</dbReference>
<feature type="compositionally biased region" description="Polar residues" evidence="1">
    <location>
        <begin position="378"/>
        <end position="389"/>
    </location>
</feature>
<gene>
    <name evidence="5" type="ORF">GQ43DRAFT_445083</name>
</gene>
<evidence type="ECO:0000256" key="3">
    <source>
        <dbReference type="SAM" id="SignalP"/>
    </source>
</evidence>
<feature type="region of interest" description="Disordered" evidence="1">
    <location>
        <begin position="449"/>
        <end position="469"/>
    </location>
</feature>
<evidence type="ECO:0000256" key="1">
    <source>
        <dbReference type="SAM" id="MobiDB-lite"/>
    </source>
</evidence>
<keyword evidence="6" id="KW-1185">Reference proteome</keyword>
<feature type="region of interest" description="Disordered" evidence="1">
    <location>
        <begin position="359"/>
        <end position="396"/>
    </location>
</feature>
<proteinExistence type="predicted"/>
<evidence type="ECO:0000313" key="6">
    <source>
        <dbReference type="Proteomes" id="UP000799536"/>
    </source>
</evidence>
<evidence type="ECO:0000259" key="4">
    <source>
        <dbReference type="Pfam" id="PF14295"/>
    </source>
</evidence>
<keyword evidence="2" id="KW-0812">Transmembrane</keyword>
<name>A0A9P4MMT9_9PLEO</name>
<dbReference type="EMBL" id="ML994384">
    <property type="protein sequence ID" value="KAF2196461.1"/>
    <property type="molecule type" value="Genomic_DNA"/>
</dbReference>
<feature type="transmembrane region" description="Helical" evidence="2">
    <location>
        <begin position="399"/>
        <end position="422"/>
    </location>
</feature>
<keyword evidence="2" id="KW-1133">Transmembrane helix</keyword>
<keyword evidence="3" id="KW-0732">Signal</keyword>
<feature type="domain" description="Apple" evidence="4">
    <location>
        <begin position="69"/>
        <end position="107"/>
    </location>
</feature>